<evidence type="ECO:0000313" key="5">
    <source>
        <dbReference type="EMBL" id="MBO8472272.1"/>
    </source>
</evidence>
<accession>A0A9D9IGZ4</accession>
<dbReference type="SMART" id="SM00342">
    <property type="entry name" value="HTH_ARAC"/>
    <property type="match status" value="1"/>
</dbReference>
<dbReference type="GO" id="GO:0043565">
    <property type="term" value="F:sequence-specific DNA binding"/>
    <property type="evidence" value="ECO:0007669"/>
    <property type="project" value="InterPro"/>
</dbReference>
<gene>
    <name evidence="5" type="ORF">IAB81_01400</name>
</gene>
<dbReference type="Gene3D" id="1.10.10.60">
    <property type="entry name" value="Homeodomain-like"/>
    <property type="match status" value="1"/>
</dbReference>
<dbReference type="InterPro" id="IPR018060">
    <property type="entry name" value="HTH_AraC"/>
</dbReference>
<proteinExistence type="predicted"/>
<evidence type="ECO:0000256" key="1">
    <source>
        <dbReference type="ARBA" id="ARBA00023015"/>
    </source>
</evidence>
<evidence type="ECO:0000256" key="2">
    <source>
        <dbReference type="ARBA" id="ARBA00023125"/>
    </source>
</evidence>
<comment type="caution">
    <text evidence="5">The sequence shown here is derived from an EMBL/GenBank/DDBJ whole genome shotgun (WGS) entry which is preliminary data.</text>
</comment>
<organism evidence="5 6">
    <name type="scientific">Candidatus Merdivivens pullicola</name>
    <dbReference type="NCBI Taxonomy" id="2840872"/>
    <lineage>
        <taxon>Bacteria</taxon>
        <taxon>Pseudomonadati</taxon>
        <taxon>Bacteroidota</taxon>
        <taxon>Bacteroidia</taxon>
        <taxon>Bacteroidales</taxon>
        <taxon>Muribaculaceae</taxon>
        <taxon>Muribaculaceae incertae sedis</taxon>
        <taxon>Candidatus Merdivivens</taxon>
    </lineage>
</organism>
<evidence type="ECO:0000256" key="3">
    <source>
        <dbReference type="ARBA" id="ARBA00023163"/>
    </source>
</evidence>
<keyword evidence="3" id="KW-0804">Transcription</keyword>
<dbReference type="Proteomes" id="UP000823604">
    <property type="component" value="Unassembled WGS sequence"/>
</dbReference>
<dbReference type="Pfam" id="PF12833">
    <property type="entry name" value="HTH_18"/>
    <property type="match status" value="1"/>
</dbReference>
<dbReference type="PROSITE" id="PS01124">
    <property type="entry name" value="HTH_ARAC_FAMILY_2"/>
    <property type="match status" value="1"/>
</dbReference>
<protein>
    <submittedName>
        <fullName evidence="5">AraC family transcriptional regulator</fullName>
    </submittedName>
</protein>
<dbReference type="AlphaFoldDB" id="A0A9D9IGZ4"/>
<evidence type="ECO:0000313" key="6">
    <source>
        <dbReference type="Proteomes" id="UP000823604"/>
    </source>
</evidence>
<dbReference type="GO" id="GO:0003700">
    <property type="term" value="F:DNA-binding transcription factor activity"/>
    <property type="evidence" value="ECO:0007669"/>
    <property type="project" value="InterPro"/>
</dbReference>
<dbReference type="PANTHER" id="PTHR43280:SF32">
    <property type="entry name" value="TRANSCRIPTIONAL REGULATORY PROTEIN"/>
    <property type="match status" value="1"/>
</dbReference>
<sequence length="301" mass="34233">MDNHDDMLHLNALARHFQVKFTVTGFFLGKLDRYAFTSVDKSKPICRGLSIFVILTKGSVKLVADGRSDKVVASGANLAFIRPHSTLNSMQPSHDCDGVMIASNDFFMVANMTFIKFHPDLPSDFMLGSGASMFSIEKDKIESLSWNFMRFVANMRDKDHLYWGEKLRLNSIEIYLEIFDIINRDVKMRNIKEESRAGDIFKRFFMSVNKNVTARREVGYYAEELCITPKYLNIVCKKMVNKNASSVIDDVAVMAASGLLRDFSLSVGQIAGMLNFKGQAAFTKFFKKMTGLTPTQFRYEY</sequence>
<feature type="domain" description="HTH araC/xylS-type" evidence="4">
    <location>
        <begin position="202"/>
        <end position="300"/>
    </location>
</feature>
<keyword evidence="1" id="KW-0805">Transcription regulation</keyword>
<name>A0A9D9IGZ4_9BACT</name>
<evidence type="ECO:0000259" key="4">
    <source>
        <dbReference type="PROSITE" id="PS01124"/>
    </source>
</evidence>
<reference evidence="5" key="1">
    <citation type="submission" date="2020-10" db="EMBL/GenBank/DDBJ databases">
        <authorList>
            <person name="Gilroy R."/>
        </authorList>
    </citation>
    <scope>NUCLEOTIDE SEQUENCE</scope>
    <source>
        <strain evidence="5">B1-8020</strain>
    </source>
</reference>
<dbReference type="SUPFAM" id="SSF46689">
    <property type="entry name" value="Homeodomain-like"/>
    <property type="match status" value="1"/>
</dbReference>
<keyword evidence="2" id="KW-0238">DNA-binding</keyword>
<dbReference type="PANTHER" id="PTHR43280">
    <property type="entry name" value="ARAC-FAMILY TRANSCRIPTIONAL REGULATOR"/>
    <property type="match status" value="1"/>
</dbReference>
<reference evidence="5" key="2">
    <citation type="journal article" date="2021" name="PeerJ">
        <title>Extensive microbial diversity within the chicken gut microbiome revealed by metagenomics and culture.</title>
        <authorList>
            <person name="Gilroy R."/>
            <person name="Ravi A."/>
            <person name="Getino M."/>
            <person name="Pursley I."/>
            <person name="Horton D.L."/>
            <person name="Alikhan N.F."/>
            <person name="Baker D."/>
            <person name="Gharbi K."/>
            <person name="Hall N."/>
            <person name="Watson M."/>
            <person name="Adriaenssens E.M."/>
            <person name="Foster-Nyarko E."/>
            <person name="Jarju S."/>
            <person name="Secka A."/>
            <person name="Antonio M."/>
            <person name="Oren A."/>
            <person name="Chaudhuri R.R."/>
            <person name="La Ragione R."/>
            <person name="Hildebrand F."/>
            <person name="Pallen M.J."/>
        </authorList>
    </citation>
    <scope>NUCLEOTIDE SEQUENCE</scope>
    <source>
        <strain evidence="5">B1-8020</strain>
    </source>
</reference>
<dbReference type="InterPro" id="IPR009057">
    <property type="entry name" value="Homeodomain-like_sf"/>
</dbReference>
<dbReference type="EMBL" id="JADIMA010000014">
    <property type="protein sequence ID" value="MBO8472272.1"/>
    <property type="molecule type" value="Genomic_DNA"/>
</dbReference>